<dbReference type="EMBL" id="CAJVPY010006739">
    <property type="protein sequence ID" value="CAG8668389.1"/>
    <property type="molecule type" value="Genomic_DNA"/>
</dbReference>
<protein>
    <submittedName>
        <fullName evidence="1">10476_t:CDS:1</fullName>
    </submittedName>
</protein>
<evidence type="ECO:0000313" key="1">
    <source>
        <dbReference type="EMBL" id="CAG8668389.1"/>
    </source>
</evidence>
<name>A0A9N9E8D6_9GLOM</name>
<reference evidence="1" key="1">
    <citation type="submission" date="2021-06" db="EMBL/GenBank/DDBJ databases">
        <authorList>
            <person name="Kallberg Y."/>
            <person name="Tangrot J."/>
            <person name="Rosling A."/>
        </authorList>
    </citation>
    <scope>NUCLEOTIDE SEQUENCE</scope>
    <source>
        <strain evidence="1">MA453B</strain>
    </source>
</reference>
<proteinExistence type="predicted"/>
<organism evidence="1 2">
    <name type="scientific">Dentiscutata erythropus</name>
    <dbReference type="NCBI Taxonomy" id="1348616"/>
    <lineage>
        <taxon>Eukaryota</taxon>
        <taxon>Fungi</taxon>
        <taxon>Fungi incertae sedis</taxon>
        <taxon>Mucoromycota</taxon>
        <taxon>Glomeromycotina</taxon>
        <taxon>Glomeromycetes</taxon>
        <taxon>Diversisporales</taxon>
        <taxon>Gigasporaceae</taxon>
        <taxon>Dentiscutata</taxon>
    </lineage>
</organism>
<accession>A0A9N9E8D6</accession>
<dbReference type="Proteomes" id="UP000789405">
    <property type="component" value="Unassembled WGS sequence"/>
</dbReference>
<comment type="caution">
    <text evidence="1">The sequence shown here is derived from an EMBL/GenBank/DDBJ whole genome shotgun (WGS) entry which is preliminary data.</text>
</comment>
<dbReference type="OrthoDB" id="2424604at2759"/>
<dbReference type="AlphaFoldDB" id="A0A9N9E8D6"/>
<feature type="non-terminal residue" evidence="1">
    <location>
        <position position="256"/>
    </location>
</feature>
<gene>
    <name evidence="1" type="ORF">DERYTH_LOCUS11093</name>
</gene>
<keyword evidence="2" id="KW-1185">Reference proteome</keyword>
<sequence length="256" mass="29491">QPNTIIELRSALQLIYPIEYEIGDREFRAWKAMLKNVGCSDITHMKKISQNDRSSLSTLYDLGFVTSDIKNAIKGIKGTSVANLNPIWDRGSGNNTLPENSNWFKWQWPTTSKFSGCIKVRDIPGIGKWKIFTIAELDKFCKKDIHKPTPQVSTHTTPSSKWEMLMPNSSRLIPSRLTRESLVKELEKRNFRFNNKENKDQLINLLENQLVEDTKKAKIAHNQTNNISNKENRHIFEVDKFPLNSGWSLKANQKFG</sequence>
<evidence type="ECO:0000313" key="2">
    <source>
        <dbReference type="Proteomes" id="UP000789405"/>
    </source>
</evidence>